<evidence type="ECO:0000256" key="5">
    <source>
        <dbReference type="ARBA" id="ARBA00022677"/>
    </source>
</evidence>
<feature type="compositionally biased region" description="Gly residues" evidence="9">
    <location>
        <begin position="273"/>
        <end position="285"/>
    </location>
</feature>
<dbReference type="GO" id="GO:0016020">
    <property type="term" value="C:membrane"/>
    <property type="evidence" value="ECO:0007669"/>
    <property type="project" value="UniProtKB-SubCell"/>
</dbReference>
<evidence type="ECO:0000256" key="8">
    <source>
        <dbReference type="ARBA" id="ARBA00023136"/>
    </source>
</evidence>
<name>A0A1S3AXT0_CUCME</name>
<dbReference type="KEGG" id="cmo:103483761"/>
<evidence type="ECO:0000256" key="7">
    <source>
        <dbReference type="ARBA" id="ARBA00022989"/>
    </source>
</evidence>
<dbReference type="GO" id="GO:0019915">
    <property type="term" value="P:lipid storage"/>
    <property type="evidence" value="ECO:0007669"/>
    <property type="project" value="TreeGrafter"/>
</dbReference>
<comment type="similarity">
    <text evidence="4">Belongs to the oleosin family.</text>
</comment>
<dbReference type="GO" id="GO:0012511">
    <property type="term" value="C:monolayer-surrounded lipid storage body"/>
    <property type="evidence" value="ECO:0007669"/>
    <property type="project" value="InterPro"/>
</dbReference>
<keyword evidence="6 10" id="KW-0812">Transmembrane</keyword>
<proteinExistence type="inferred from homology"/>
<evidence type="ECO:0000256" key="10">
    <source>
        <dbReference type="SAM" id="Phobius"/>
    </source>
</evidence>
<keyword evidence="11" id="KW-1185">Reference proteome</keyword>
<feature type="transmembrane region" description="Helical" evidence="10">
    <location>
        <begin position="129"/>
        <end position="157"/>
    </location>
</feature>
<keyword evidence="5" id="KW-0551">Lipid droplet</keyword>
<dbReference type="InterPro" id="IPR000136">
    <property type="entry name" value="Oleosin"/>
</dbReference>
<reference evidence="12" key="1">
    <citation type="submission" date="2025-08" db="UniProtKB">
        <authorList>
            <consortium name="RefSeq"/>
        </authorList>
    </citation>
    <scope>IDENTIFICATION</scope>
    <source>
        <tissue evidence="12">Stem</tissue>
    </source>
</reference>
<feature type="transmembrane region" description="Helical" evidence="10">
    <location>
        <begin position="6"/>
        <end position="28"/>
    </location>
</feature>
<evidence type="ECO:0000313" key="12">
    <source>
        <dbReference type="RefSeq" id="XP_008438743.2"/>
    </source>
</evidence>
<organism evidence="11 12">
    <name type="scientific">Cucumis melo</name>
    <name type="common">Muskmelon</name>
    <dbReference type="NCBI Taxonomy" id="3656"/>
    <lineage>
        <taxon>Eukaryota</taxon>
        <taxon>Viridiplantae</taxon>
        <taxon>Streptophyta</taxon>
        <taxon>Embryophyta</taxon>
        <taxon>Tracheophyta</taxon>
        <taxon>Spermatophyta</taxon>
        <taxon>Magnoliopsida</taxon>
        <taxon>eudicotyledons</taxon>
        <taxon>Gunneridae</taxon>
        <taxon>Pentapetalae</taxon>
        <taxon>rosids</taxon>
        <taxon>fabids</taxon>
        <taxon>Cucurbitales</taxon>
        <taxon>Cucurbitaceae</taxon>
        <taxon>Benincaseae</taxon>
        <taxon>Cucumis</taxon>
    </lineage>
</organism>
<comment type="function">
    <text evidence="1">May have a structural role to stabilize the lipid body during desiccation of the seed by preventing coalescence of the oil. Probably interacts with both lipid and phospholipid moieties of lipid bodies. May also provide recognition signals for specific lipase anchorage in lipolysis during seedling growth.</text>
</comment>
<evidence type="ECO:0000256" key="1">
    <source>
        <dbReference type="ARBA" id="ARBA00002582"/>
    </source>
</evidence>
<evidence type="ECO:0000256" key="9">
    <source>
        <dbReference type="SAM" id="MobiDB-lite"/>
    </source>
</evidence>
<protein>
    <submittedName>
        <fullName evidence="12">Oleosin Cor a 15-like</fullName>
    </submittedName>
</protein>
<dbReference type="Pfam" id="PF01277">
    <property type="entry name" value="Oleosin"/>
    <property type="match status" value="1"/>
</dbReference>
<keyword evidence="7 10" id="KW-1133">Transmembrane helix</keyword>
<evidence type="ECO:0000313" key="11">
    <source>
        <dbReference type="Proteomes" id="UP001652600"/>
    </source>
</evidence>
<evidence type="ECO:0000256" key="2">
    <source>
        <dbReference type="ARBA" id="ARBA00004141"/>
    </source>
</evidence>
<dbReference type="eggNOG" id="ENOG502S1R0">
    <property type="taxonomic scope" value="Eukaryota"/>
</dbReference>
<evidence type="ECO:0000256" key="3">
    <source>
        <dbReference type="ARBA" id="ARBA00004502"/>
    </source>
</evidence>
<dbReference type="GO" id="GO:0010344">
    <property type="term" value="P:seed oilbody biogenesis"/>
    <property type="evidence" value="ECO:0007669"/>
    <property type="project" value="TreeGrafter"/>
</dbReference>
<feature type="compositionally biased region" description="Low complexity" evidence="9">
    <location>
        <begin position="256"/>
        <end position="272"/>
    </location>
</feature>
<feature type="region of interest" description="Disordered" evidence="9">
    <location>
        <begin position="195"/>
        <end position="285"/>
    </location>
</feature>
<dbReference type="AlphaFoldDB" id="A0A1S3AXT0"/>
<dbReference type="PANTHER" id="PTHR33203:SF44">
    <property type="entry name" value="OLEOSIN 20.3 KDA"/>
    <property type="match status" value="1"/>
</dbReference>
<dbReference type="GO" id="GO:0050826">
    <property type="term" value="P:response to freezing"/>
    <property type="evidence" value="ECO:0007669"/>
    <property type="project" value="TreeGrafter"/>
</dbReference>
<feature type="transmembrane region" description="Helical" evidence="10">
    <location>
        <begin position="87"/>
        <end position="117"/>
    </location>
</feature>
<dbReference type="Proteomes" id="UP001652600">
    <property type="component" value="Chromosome 12"/>
</dbReference>
<keyword evidence="8 10" id="KW-0472">Membrane</keyword>
<evidence type="ECO:0000256" key="6">
    <source>
        <dbReference type="ARBA" id="ARBA00022692"/>
    </source>
</evidence>
<comment type="subcellular location">
    <subcellularLocation>
        <location evidence="3">Lipid droplet</location>
    </subcellularLocation>
    <subcellularLocation>
        <location evidence="2">Membrane</location>
        <topology evidence="2">Multi-pass membrane protein</topology>
    </subcellularLocation>
</comment>
<dbReference type="PANTHER" id="PTHR33203">
    <property type="entry name" value="OLEOSIN"/>
    <property type="match status" value="1"/>
</dbReference>
<dbReference type="GeneID" id="103483761"/>
<evidence type="ECO:0000256" key="4">
    <source>
        <dbReference type="ARBA" id="ARBA00010858"/>
    </source>
</evidence>
<dbReference type="RefSeq" id="XP_008438743.2">
    <property type="nucleotide sequence ID" value="XM_008440521.3"/>
</dbReference>
<accession>A0A1S3AXT0</accession>
<gene>
    <name evidence="12" type="primary">LOC103483761</name>
</gene>
<dbReference type="InParanoid" id="A0A1S3AXT0"/>
<sequence length="285" mass="30246">MFLMQTFIPYFSNICHVFLRVLFILLLFKKRPQTPFSSTIFPILISSSSSFSSSVSMAEFHQPNYDSPTTHPFQAIRPQKPISSSHLLAFLTLFPIAAILLFLAGISFIGTVVALAVTSPLFLICSPVLVPAALVIALAVAGFLTSGAFGVTALSSLSWMANYLRRSRVPLNLDQAKQWVRETAAQAAQTAKEAGQVIQSKAQDGGKAEEVEVSSAQDGEKTDEVSPAQPSPAQEGGKTQAQSTAKEETTQEPVKAQESGKAQGGAKAQEGGKAQGGKTRGGGKT</sequence>